<keyword evidence="5" id="KW-1185">Reference proteome</keyword>
<evidence type="ECO:0000256" key="2">
    <source>
        <dbReference type="ARBA" id="ARBA00022737"/>
    </source>
</evidence>
<gene>
    <name evidence="4" type="ORF">PRUPE_6G195700</name>
</gene>
<evidence type="ECO:0008006" key="6">
    <source>
        <dbReference type="Google" id="ProtNLM"/>
    </source>
</evidence>
<evidence type="ECO:0000256" key="1">
    <source>
        <dbReference type="ARBA" id="ARBA00007626"/>
    </source>
</evidence>
<dbReference type="Pfam" id="PF13041">
    <property type="entry name" value="PPR_2"/>
    <property type="match status" value="1"/>
</dbReference>
<sequence length="112" mass="12513">MINGLCIGGRTSEAEKLLIEMEEKGCSPNGWTYNVIIRGFINNNETVRAMELIQQMVKGGSPADASTTELIIDLLCKDKVDPALLPLMQKENYELNLPQLKLKRSSDHSNKH</sequence>
<dbReference type="Proteomes" id="UP000006882">
    <property type="component" value="Chromosome G6"/>
</dbReference>
<proteinExistence type="inferred from homology"/>
<reference evidence="4 5" key="1">
    <citation type="journal article" date="2013" name="Nat. Genet.">
        <title>The high-quality draft genome of peach (Prunus persica) identifies unique patterns of genetic diversity, domestication and genome evolution.</title>
        <authorList>
            <consortium name="International Peach Genome Initiative"/>
            <person name="Verde I."/>
            <person name="Abbott A.G."/>
            <person name="Scalabrin S."/>
            <person name="Jung S."/>
            <person name="Shu S."/>
            <person name="Marroni F."/>
            <person name="Zhebentyayeva T."/>
            <person name="Dettori M.T."/>
            <person name="Grimwood J."/>
            <person name="Cattonaro F."/>
            <person name="Zuccolo A."/>
            <person name="Rossini L."/>
            <person name="Jenkins J."/>
            <person name="Vendramin E."/>
            <person name="Meisel L.A."/>
            <person name="Decroocq V."/>
            <person name="Sosinski B."/>
            <person name="Prochnik S."/>
            <person name="Mitros T."/>
            <person name="Policriti A."/>
            <person name="Cipriani G."/>
            <person name="Dondini L."/>
            <person name="Ficklin S."/>
            <person name="Goodstein D.M."/>
            <person name="Xuan P."/>
            <person name="Del Fabbro C."/>
            <person name="Aramini V."/>
            <person name="Copetti D."/>
            <person name="Gonzalez S."/>
            <person name="Horner D.S."/>
            <person name="Falchi R."/>
            <person name="Lucas S."/>
            <person name="Mica E."/>
            <person name="Maldonado J."/>
            <person name="Lazzari B."/>
            <person name="Bielenberg D."/>
            <person name="Pirona R."/>
            <person name="Miculan M."/>
            <person name="Barakat A."/>
            <person name="Testolin R."/>
            <person name="Stella A."/>
            <person name="Tartarini S."/>
            <person name="Tonutti P."/>
            <person name="Arus P."/>
            <person name="Orellana A."/>
            <person name="Wells C."/>
            <person name="Main D."/>
            <person name="Vizzotto G."/>
            <person name="Silva H."/>
            <person name="Salamini F."/>
            <person name="Schmutz J."/>
            <person name="Morgante M."/>
            <person name="Rokhsar D.S."/>
        </authorList>
    </citation>
    <scope>NUCLEOTIDE SEQUENCE [LARGE SCALE GENOMIC DNA]</scope>
    <source>
        <strain evidence="5">cv. Nemared</strain>
    </source>
</reference>
<comment type="similarity">
    <text evidence="1">Belongs to the PPR family. P subfamily.</text>
</comment>
<organism evidence="4 5">
    <name type="scientific">Prunus persica</name>
    <name type="common">Peach</name>
    <name type="synonym">Amygdalus persica</name>
    <dbReference type="NCBI Taxonomy" id="3760"/>
    <lineage>
        <taxon>Eukaryota</taxon>
        <taxon>Viridiplantae</taxon>
        <taxon>Streptophyta</taxon>
        <taxon>Embryophyta</taxon>
        <taxon>Tracheophyta</taxon>
        <taxon>Spermatophyta</taxon>
        <taxon>Magnoliopsida</taxon>
        <taxon>eudicotyledons</taxon>
        <taxon>Gunneridae</taxon>
        <taxon>Pentapetalae</taxon>
        <taxon>rosids</taxon>
        <taxon>fabids</taxon>
        <taxon>Rosales</taxon>
        <taxon>Rosaceae</taxon>
        <taxon>Amygdaloideae</taxon>
        <taxon>Amygdaleae</taxon>
        <taxon>Prunus</taxon>
    </lineage>
</organism>
<keyword evidence="2" id="KW-0677">Repeat</keyword>
<dbReference type="InterPro" id="IPR011990">
    <property type="entry name" value="TPR-like_helical_dom_sf"/>
</dbReference>
<dbReference type="InterPro" id="IPR002885">
    <property type="entry name" value="PPR_rpt"/>
</dbReference>
<dbReference type="NCBIfam" id="TIGR00756">
    <property type="entry name" value="PPR"/>
    <property type="match status" value="2"/>
</dbReference>
<evidence type="ECO:0000256" key="3">
    <source>
        <dbReference type="PROSITE-ProRule" id="PRU00708"/>
    </source>
</evidence>
<dbReference type="PANTHER" id="PTHR47941">
    <property type="entry name" value="PENTATRICOPEPTIDE REPEAT-CONTAINING PROTEIN 3, MITOCHONDRIAL"/>
    <property type="match status" value="1"/>
</dbReference>
<dbReference type="PROSITE" id="PS51375">
    <property type="entry name" value="PPR"/>
    <property type="match status" value="2"/>
</dbReference>
<dbReference type="EMBL" id="CM007656">
    <property type="protein sequence ID" value="ONI02396.1"/>
    <property type="molecule type" value="Genomic_DNA"/>
</dbReference>
<name>A0A251NSW2_PRUPE</name>
<accession>A0A251NSW2</accession>
<feature type="repeat" description="PPR" evidence="3">
    <location>
        <begin position="1"/>
        <end position="28"/>
    </location>
</feature>
<dbReference type="Gene3D" id="1.25.40.10">
    <property type="entry name" value="Tetratricopeptide repeat domain"/>
    <property type="match status" value="1"/>
</dbReference>
<dbReference type="Gramene" id="ONI02396">
    <property type="protein sequence ID" value="ONI02396"/>
    <property type="gene ID" value="PRUPE_6G195700"/>
</dbReference>
<protein>
    <recommendedName>
        <fullName evidence="6">Pentatricopeptide repeat-containing protein</fullName>
    </recommendedName>
</protein>
<evidence type="ECO:0000313" key="4">
    <source>
        <dbReference type="EMBL" id="ONI02396.1"/>
    </source>
</evidence>
<evidence type="ECO:0000313" key="5">
    <source>
        <dbReference type="Proteomes" id="UP000006882"/>
    </source>
</evidence>
<dbReference type="AlphaFoldDB" id="A0A251NSW2"/>
<feature type="repeat" description="PPR" evidence="3">
    <location>
        <begin position="29"/>
        <end position="63"/>
    </location>
</feature>